<sequence length="240" mass="26186">MTTNSFIPSPPRQALLPVIALMAALVLPSFARDPGPPSNPGTPKTAPAHSGRPSAVAPARKAAPAPIRRGMQARPDPRYRPAANFAELQAIAGEVARASGRKIHWRLRHGENPGPLVRIRGTLADCTIFIHPIAAKKLPANTWAFLFGHEFAHMTEQLGAHTDTNPDVELKADIAGARYAMAAGFRLDSFLGWVLTEPNKETSSHGSLHRRVESIAKRLGIRQNAIRSEAQLYSKYRTRH</sequence>
<evidence type="ECO:0000313" key="3">
    <source>
        <dbReference type="Proteomes" id="UP001320876"/>
    </source>
</evidence>
<gene>
    <name evidence="2" type="ORF">OKA05_24780</name>
</gene>
<protein>
    <submittedName>
        <fullName evidence="2">Uncharacterized protein</fullName>
    </submittedName>
</protein>
<feature type="compositionally biased region" description="Low complexity" evidence="1">
    <location>
        <begin position="52"/>
        <end position="64"/>
    </location>
</feature>
<dbReference type="EMBL" id="JAPDDT010000017">
    <property type="protein sequence ID" value="MCW1925797.1"/>
    <property type="molecule type" value="Genomic_DNA"/>
</dbReference>
<accession>A0ABT3GQJ3</accession>
<comment type="caution">
    <text evidence="2">The sequence shown here is derived from an EMBL/GenBank/DDBJ whole genome shotgun (WGS) entry which is preliminary data.</text>
</comment>
<evidence type="ECO:0000256" key="1">
    <source>
        <dbReference type="SAM" id="MobiDB-lite"/>
    </source>
</evidence>
<dbReference type="RefSeq" id="WP_264489904.1">
    <property type="nucleotide sequence ID" value="NZ_JAPDDT010000017.1"/>
</dbReference>
<dbReference type="Proteomes" id="UP001320876">
    <property type="component" value="Unassembled WGS sequence"/>
</dbReference>
<reference evidence="2 3" key="1">
    <citation type="submission" date="2022-10" db="EMBL/GenBank/DDBJ databases">
        <title>Luteolibacter arcticus strain CCTCC AB 2014275, whole genome shotgun sequencing project.</title>
        <authorList>
            <person name="Zhao G."/>
            <person name="Shen L."/>
        </authorList>
    </citation>
    <scope>NUCLEOTIDE SEQUENCE [LARGE SCALE GENOMIC DNA]</scope>
    <source>
        <strain evidence="2 3">CCTCC AB 2014275</strain>
    </source>
</reference>
<name>A0ABT3GQJ3_9BACT</name>
<proteinExistence type="predicted"/>
<evidence type="ECO:0000313" key="2">
    <source>
        <dbReference type="EMBL" id="MCW1925797.1"/>
    </source>
</evidence>
<organism evidence="2 3">
    <name type="scientific">Luteolibacter arcticus</name>
    <dbReference type="NCBI Taxonomy" id="1581411"/>
    <lineage>
        <taxon>Bacteria</taxon>
        <taxon>Pseudomonadati</taxon>
        <taxon>Verrucomicrobiota</taxon>
        <taxon>Verrucomicrobiia</taxon>
        <taxon>Verrucomicrobiales</taxon>
        <taxon>Verrucomicrobiaceae</taxon>
        <taxon>Luteolibacter</taxon>
    </lineage>
</organism>
<feature type="region of interest" description="Disordered" evidence="1">
    <location>
        <begin position="32"/>
        <end position="64"/>
    </location>
</feature>
<keyword evidence="3" id="KW-1185">Reference proteome</keyword>